<evidence type="ECO:0000313" key="3">
    <source>
        <dbReference type="Proteomes" id="UP000013840"/>
    </source>
</evidence>
<comment type="caution">
    <text evidence="2">The sequence shown here is derived from an EMBL/GenBank/DDBJ whole genome shotgun (WGS) entry which is preliminary data.</text>
</comment>
<keyword evidence="1" id="KW-0472">Membrane</keyword>
<sequence>MITRNSRKLLKIIIKISNNKISRLSYNHTYSTSIEKIFFQDEFRLYLSELDSAGLVKLRIVPDTTICVDFALTFQGLRYFAWRAERFKQFLFTSIFIPILVSAVTSIVLFWINKLLI</sequence>
<name>R3TVY5_9ENTE</name>
<organism evidence="2 3">
    <name type="scientific">Enterococcus caccae ATCC BAA-1240</name>
    <dbReference type="NCBI Taxonomy" id="1158612"/>
    <lineage>
        <taxon>Bacteria</taxon>
        <taxon>Bacillati</taxon>
        <taxon>Bacillota</taxon>
        <taxon>Bacilli</taxon>
        <taxon>Lactobacillales</taxon>
        <taxon>Enterococcaceae</taxon>
        <taxon>Enterococcus</taxon>
    </lineage>
</organism>
<gene>
    <name evidence="2" type="ORF">UC7_01561</name>
</gene>
<dbReference type="EMBL" id="AJAU01000017">
    <property type="protein sequence ID" value="EOL45764.1"/>
    <property type="molecule type" value="Genomic_DNA"/>
</dbReference>
<evidence type="ECO:0000256" key="1">
    <source>
        <dbReference type="SAM" id="Phobius"/>
    </source>
</evidence>
<keyword evidence="3" id="KW-1185">Reference proteome</keyword>
<dbReference type="Proteomes" id="UP000013840">
    <property type="component" value="Unassembled WGS sequence"/>
</dbReference>
<keyword evidence="1" id="KW-1133">Transmembrane helix</keyword>
<accession>R3TVY5</accession>
<proteinExistence type="predicted"/>
<feature type="transmembrane region" description="Helical" evidence="1">
    <location>
        <begin position="90"/>
        <end position="112"/>
    </location>
</feature>
<reference evidence="2 3" key="1">
    <citation type="submission" date="2013-02" db="EMBL/GenBank/DDBJ databases">
        <title>The Genome Sequence of Enterococcus caccae BAA-1240.</title>
        <authorList>
            <consortium name="The Broad Institute Genome Sequencing Platform"/>
            <consortium name="The Broad Institute Genome Sequencing Center for Infectious Disease"/>
            <person name="Earl A.M."/>
            <person name="Gilmore M.S."/>
            <person name="Lebreton F."/>
            <person name="Walker B."/>
            <person name="Young S.K."/>
            <person name="Zeng Q."/>
            <person name="Gargeya S."/>
            <person name="Fitzgerald M."/>
            <person name="Haas B."/>
            <person name="Abouelleil A."/>
            <person name="Alvarado L."/>
            <person name="Arachchi H.M."/>
            <person name="Berlin A.M."/>
            <person name="Chapman S.B."/>
            <person name="Dewar J."/>
            <person name="Goldberg J."/>
            <person name="Griggs A."/>
            <person name="Gujja S."/>
            <person name="Hansen M."/>
            <person name="Howarth C."/>
            <person name="Imamovic A."/>
            <person name="Larimer J."/>
            <person name="McCowan C."/>
            <person name="Murphy C."/>
            <person name="Neiman D."/>
            <person name="Pearson M."/>
            <person name="Priest M."/>
            <person name="Roberts A."/>
            <person name="Saif S."/>
            <person name="Shea T."/>
            <person name="Sisk P."/>
            <person name="Sykes S."/>
            <person name="Wortman J."/>
            <person name="Nusbaum C."/>
            <person name="Birren B."/>
        </authorList>
    </citation>
    <scope>NUCLEOTIDE SEQUENCE [LARGE SCALE GENOMIC DNA]</scope>
    <source>
        <strain evidence="2 3">ATCC BAA-1240</strain>
    </source>
</reference>
<keyword evidence="1" id="KW-0812">Transmembrane</keyword>
<protein>
    <submittedName>
        <fullName evidence="2">Uncharacterized protein</fullName>
    </submittedName>
</protein>
<evidence type="ECO:0000313" key="2">
    <source>
        <dbReference type="EMBL" id="EOL45764.1"/>
    </source>
</evidence>
<dbReference type="AlphaFoldDB" id="R3TVY5"/>